<evidence type="ECO:0000256" key="1">
    <source>
        <dbReference type="SAM" id="MobiDB-lite"/>
    </source>
</evidence>
<accession>A0ABU2PSJ6</accession>
<feature type="region of interest" description="Disordered" evidence="1">
    <location>
        <begin position="159"/>
        <end position="205"/>
    </location>
</feature>
<name>A0ABU2PSJ6_9ACTN</name>
<evidence type="ECO:0000313" key="3">
    <source>
        <dbReference type="Proteomes" id="UP001183881"/>
    </source>
</evidence>
<dbReference type="EMBL" id="JAVRFA010000009">
    <property type="protein sequence ID" value="MDT0395141.1"/>
    <property type="molecule type" value="Genomic_DNA"/>
</dbReference>
<dbReference type="NCBIfam" id="TIGR04267">
    <property type="entry name" value="mod_HExxH"/>
    <property type="match status" value="1"/>
</dbReference>
<dbReference type="Proteomes" id="UP001183881">
    <property type="component" value="Unassembled WGS sequence"/>
</dbReference>
<dbReference type="InterPro" id="IPR026337">
    <property type="entry name" value="AKG_HExxH"/>
</dbReference>
<proteinExistence type="predicted"/>
<protein>
    <submittedName>
        <fullName evidence="2">HEXXH motif domain-containing protein</fullName>
    </submittedName>
</protein>
<evidence type="ECO:0000313" key="2">
    <source>
        <dbReference type="EMBL" id="MDT0395141.1"/>
    </source>
</evidence>
<dbReference type="RefSeq" id="WP_311643228.1">
    <property type="nucleotide sequence ID" value="NZ_JAVRFA010000009.1"/>
</dbReference>
<sequence>MTTSERPTPFRMPAPLFDEFAAGGHSAEGVAFLEQGERARRLLLLNTLLKRLRDLPTPLSPIADAWRVFKEAAERAPEPVERLLLAPTTGTWIAHTLRRAHGTATGPRLWTEAARMNTLAVVAALHAGTEASLRVPLEDGALHLPGLGLVRLADAAPGPSAGRASTRAGVLTLGGPGPDGGRRSLTRRPAPVPVTGAPPADDPHWLPLRTLTVGPVAVPLEDLDPYRDLDDPVPPARLDADEALAWQGLFDEAAAILAKGKGTGPGRLDPSVIRAVVPWARTSPLPPPPPDVRVSASSGDSYGAMVIARPSSPLALAEALVHEFQHSKLAALIHLFPLLDDDRAERYYAPWRPDPRHLTGLLHGAYAFTGVAGFWRDRMTDPEHAEAAAYHFALRRTQSRLVVRTLLTGGRLTETGHALVTGLARTLDGWLREPVPPAALTRARTAAALHRTEWRLRNVDPAGTAGLRFRPDRAPWPDVRTHVFAVPPADPRTPDEHLAAGNTAAALAGYDDGLARDPGDPHLRAGRLVAQTAAGERARGQLARPETLP</sequence>
<organism evidence="2 3">
    <name type="scientific">Streptomyces edwardsiae</name>
    <dbReference type="NCBI Taxonomy" id="3075527"/>
    <lineage>
        <taxon>Bacteria</taxon>
        <taxon>Bacillati</taxon>
        <taxon>Actinomycetota</taxon>
        <taxon>Actinomycetes</taxon>
        <taxon>Kitasatosporales</taxon>
        <taxon>Streptomycetaceae</taxon>
        <taxon>Streptomyces</taxon>
    </lineage>
</organism>
<reference evidence="3" key="1">
    <citation type="submission" date="2023-07" db="EMBL/GenBank/DDBJ databases">
        <title>30 novel species of actinomycetes from the DSMZ collection.</title>
        <authorList>
            <person name="Nouioui I."/>
        </authorList>
    </citation>
    <scope>NUCLEOTIDE SEQUENCE [LARGE SCALE GENOMIC DNA]</scope>
    <source>
        <strain evidence="3">DSM 41636</strain>
    </source>
</reference>
<keyword evidence="3" id="KW-1185">Reference proteome</keyword>
<gene>
    <name evidence="2" type="ORF">RM705_10570</name>
</gene>
<comment type="caution">
    <text evidence="2">The sequence shown here is derived from an EMBL/GenBank/DDBJ whole genome shotgun (WGS) entry which is preliminary data.</text>
</comment>